<reference evidence="2" key="2">
    <citation type="submission" date="2025-09" db="UniProtKB">
        <authorList>
            <consortium name="Ensembl"/>
        </authorList>
    </citation>
    <scope>IDENTIFICATION</scope>
</reference>
<reference evidence="2" key="1">
    <citation type="submission" date="2025-08" db="UniProtKB">
        <authorList>
            <consortium name="Ensembl"/>
        </authorList>
    </citation>
    <scope>IDENTIFICATION</scope>
</reference>
<proteinExistence type="predicted"/>
<evidence type="ECO:0000256" key="1">
    <source>
        <dbReference type="SAM" id="MobiDB-lite"/>
    </source>
</evidence>
<evidence type="ECO:0000313" key="3">
    <source>
        <dbReference type="Proteomes" id="UP000233020"/>
    </source>
</evidence>
<accession>A0A2K5F4V7</accession>
<name>A0A2K5F4V7_AOTNA</name>
<dbReference type="Proteomes" id="UP000233020">
    <property type="component" value="Unplaced"/>
</dbReference>
<dbReference type="Ensembl" id="ENSANAT00000058617.1">
    <property type="protein sequence ID" value="ENSANAP00000040508.1"/>
    <property type="gene ID" value="ENSANAG00000037611.1"/>
</dbReference>
<sequence length="57" mass="6408">QHAQIFLLVIPSHLQRLGHLALKSPMSKEGQSPLPDRHKGPLRMPTCLPLPEDPHRS</sequence>
<evidence type="ECO:0000313" key="2">
    <source>
        <dbReference type="Ensembl" id="ENSANAP00000040508.1"/>
    </source>
</evidence>
<dbReference type="GeneTree" id="ENSGT00910000147433"/>
<dbReference type="OMA" id="HKCERAP"/>
<organism evidence="2 3">
    <name type="scientific">Aotus nancymaae</name>
    <name type="common">Ma's night monkey</name>
    <dbReference type="NCBI Taxonomy" id="37293"/>
    <lineage>
        <taxon>Eukaryota</taxon>
        <taxon>Metazoa</taxon>
        <taxon>Chordata</taxon>
        <taxon>Craniata</taxon>
        <taxon>Vertebrata</taxon>
        <taxon>Euteleostomi</taxon>
        <taxon>Mammalia</taxon>
        <taxon>Eutheria</taxon>
        <taxon>Euarchontoglires</taxon>
        <taxon>Primates</taxon>
        <taxon>Haplorrhini</taxon>
        <taxon>Platyrrhini</taxon>
        <taxon>Aotidae</taxon>
        <taxon>Aotus</taxon>
    </lineage>
</organism>
<protein>
    <submittedName>
        <fullName evidence="2">Uncharacterized protein</fullName>
    </submittedName>
</protein>
<dbReference type="AlphaFoldDB" id="A0A2K5F4V7"/>
<keyword evidence="3" id="KW-1185">Reference proteome</keyword>
<feature type="region of interest" description="Disordered" evidence="1">
    <location>
        <begin position="23"/>
        <end position="57"/>
    </location>
</feature>